<dbReference type="AlphaFoldDB" id="A0A9P8CV17"/>
<dbReference type="SUPFAM" id="SSF52047">
    <property type="entry name" value="RNI-like"/>
    <property type="match status" value="1"/>
</dbReference>
<sequence length="367" mass="42198">MTHQSFRIAPRCLTAPSNKQGWDQQQRRLSPQDHRSSRWKTGTVYVLWRDIVDVFTIAQFVVDTMEGQVVPFMIGDDFKELEPKRIASHPDRILGMVVSPLSENLLERGQQEELQVCKSDTVVKTEKPTKERMHRFVLDRFLRKIKEFFFRDSPKILLRRITHRRRRARNSQKYTAGFAQSPAEKKDLIRLAIHVIQVPIIQEHHAKKQHDTALAGSAVLAEPSVLASITAIFVLDMLITLRLVGLRLNNISLPRLRHLTLDGVLIDSGKSATTLKHLFQSCDLESLAMVNADQDSDCIAFIINRCMMAKNLRYLKVLDLSNNNLRRESMTLVFEGVLSFWKEIDKLYLQGNMGPYECDPTEPARPN</sequence>
<evidence type="ECO:0000313" key="2">
    <source>
        <dbReference type="Proteomes" id="UP000717515"/>
    </source>
</evidence>
<protein>
    <submittedName>
        <fullName evidence="1">Uncharacterized protein</fullName>
    </submittedName>
</protein>
<organism evidence="1 2">
    <name type="scientific">Mortierella alpina</name>
    <name type="common">Oleaginous fungus</name>
    <name type="synonym">Mortierella renispora</name>
    <dbReference type="NCBI Taxonomy" id="64518"/>
    <lineage>
        <taxon>Eukaryota</taxon>
        <taxon>Fungi</taxon>
        <taxon>Fungi incertae sedis</taxon>
        <taxon>Mucoromycota</taxon>
        <taxon>Mortierellomycotina</taxon>
        <taxon>Mortierellomycetes</taxon>
        <taxon>Mortierellales</taxon>
        <taxon>Mortierellaceae</taxon>
        <taxon>Mortierella</taxon>
    </lineage>
</organism>
<gene>
    <name evidence="1" type="ORF">KVV02_008823</name>
</gene>
<dbReference type="InterPro" id="IPR032675">
    <property type="entry name" value="LRR_dom_sf"/>
</dbReference>
<proteinExistence type="predicted"/>
<reference evidence="1" key="1">
    <citation type="submission" date="2021-07" db="EMBL/GenBank/DDBJ databases">
        <title>Draft genome of Mortierella alpina, strain LL118, isolated from an aspen leaf litter sample.</title>
        <authorList>
            <person name="Yang S."/>
            <person name="Vinatzer B.A."/>
        </authorList>
    </citation>
    <scope>NUCLEOTIDE SEQUENCE</scope>
    <source>
        <strain evidence="1">LL118</strain>
    </source>
</reference>
<comment type="caution">
    <text evidence="1">The sequence shown here is derived from an EMBL/GenBank/DDBJ whole genome shotgun (WGS) entry which is preliminary data.</text>
</comment>
<accession>A0A9P8CV17</accession>
<dbReference type="Gene3D" id="3.80.10.10">
    <property type="entry name" value="Ribonuclease Inhibitor"/>
    <property type="match status" value="1"/>
</dbReference>
<evidence type="ECO:0000313" key="1">
    <source>
        <dbReference type="EMBL" id="KAG9319179.1"/>
    </source>
</evidence>
<dbReference type="EMBL" id="JAIFTL010000561">
    <property type="protein sequence ID" value="KAG9319179.1"/>
    <property type="molecule type" value="Genomic_DNA"/>
</dbReference>
<name>A0A9P8CV17_MORAP</name>
<dbReference type="Proteomes" id="UP000717515">
    <property type="component" value="Unassembled WGS sequence"/>
</dbReference>